<evidence type="ECO:0000313" key="2">
    <source>
        <dbReference type="Proteomes" id="UP000676169"/>
    </source>
</evidence>
<accession>A0A975J292</accession>
<gene>
    <name evidence="1" type="ORF">KBB96_07225</name>
</gene>
<sequence length="54" mass="5747">MHINGSIFANSLTTSSEVHLPGYNGNLNLVPEPSSALLGGPGMTLLLTRRRRQG</sequence>
<keyword evidence="2" id="KW-1185">Reference proteome</keyword>
<name>A0A975J292_9BACT</name>
<reference evidence="1" key="1">
    <citation type="submission" date="2021-04" db="EMBL/GenBank/DDBJ databases">
        <title>Luteolibacter sp. 32A isolated from the skin of an Anderson's salamander (Ambystoma andersonii).</title>
        <authorList>
            <person name="Spergser J."/>
            <person name="Busse H.-J."/>
        </authorList>
    </citation>
    <scope>NUCLEOTIDE SEQUENCE</scope>
    <source>
        <strain evidence="1">32A</strain>
    </source>
</reference>
<dbReference type="Proteomes" id="UP000676169">
    <property type="component" value="Chromosome"/>
</dbReference>
<dbReference type="EMBL" id="CP073100">
    <property type="protein sequence ID" value="QUE52679.1"/>
    <property type="molecule type" value="Genomic_DNA"/>
</dbReference>
<protein>
    <submittedName>
        <fullName evidence="1">Uncharacterized protein</fullName>
    </submittedName>
</protein>
<dbReference type="AlphaFoldDB" id="A0A975J292"/>
<proteinExistence type="predicted"/>
<dbReference type="RefSeq" id="WP_211633939.1">
    <property type="nucleotide sequence ID" value="NZ_CP073100.1"/>
</dbReference>
<dbReference type="KEGG" id="lamb:KBB96_07225"/>
<organism evidence="1 2">
    <name type="scientific">Luteolibacter ambystomatis</name>
    <dbReference type="NCBI Taxonomy" id="2824561"/>
    <lineage>
        <taxon>Bacteria</taxon>
        <taxon>Pseudomonadati</taxon>
        <taxon>Verrucomicrobiota</taxon>
        <taxon>Verrucomicrobiia</taxon>
        <taxon>Verrucomicrobiales</taxon>
        <taxon>Verrucomicrobiaceae</taxon>
        <taxon>Luteolibacter</taxon>
    </lineage>
</organism>
<evidence type="ECO:0000313" key="1">
    <source>
        <dbReference type="EMBL" id="QUE52679.1"/>
    </source>
</evidence>